<dbReference type="SUPFAM" id="SSF53335">
    <property type="entry name" value="S-adenosyl-L-methionine-dependent methyltransferases"/>
    <property type="match status" value="1"/>
</dbReference>
<keyword evidence="1 4" id="KW-0489">Methyltransferase</keyword>
<feature type="binding site" evidence="4">
    <location>
        <position position="81"/>
    </location>
    <ligand>
        <name>S-adenosyl-L-methionine</name>
        <dbReference type="ChEBI" id="CHEBI:59789"/>
    </ligand>
</feature>
<dbReference type="NCBIfam" id="NF001241">
    <property type="entry name" value="PRK00216.1-2"/>
    <property type="match status" value="1"/>
</dbReference>
<keyword evidence="3 4" id="KW-0949">S-adenosyl-L-methionine</keyword>
<comment type="similarity">
    <text evidence="4">Belongs to the class I-like SAM-binding methyltransferase superfamily. MenG/UbiE family.</text>
</comment>
<evidence type="ECO:0000313" key="6">
    <source>
        <dbReference type="Proteomes" id="UP000241203"/>
    </source>
</evidence>
<evidence type="ECO:0000256" key="4">
    <source>
        <dbReference type="HAMAP-Rule" id="MF_01813"/>
    </source>
</evidence>
<gene>
    <name evidence="4" type="primary">menG</name>
    <name evidence="5" type="ORF">CLV49_0658</name>
</gene>
<reference evidence="5 6" key="1">
    <citation type="submission" date="2018-03" db="EMBL/GenBank/DDBJ databases">
        <title>Genomic Encyclopedia of Archaeal and Bacterial Type Strains, Phase II (KMG-II): from individual species to whole genera.</title>
        <authorList>
            <person name="Goeker M."/>
        </authorList>
    </citation>
    <scope>NUCLEOTIDE SEQUENCE [LARGE SCALE GENOMIC DNA]</scope>
    <source>
        <strain evidence="5 6">DSM 21548</strain>
    </source>
</reference>
<comment type="function">
    <text evidence="4">Methyltransferase required for the conversion of demethylmenaquinol (DMKH2) to menaquinol (MKH2).</text>
</comment>
<dbReference type="GO" id="GO:0009234">
    <property type="term" value="P:menaquinone biosynthetic process"/>
    <property type="evidence" value="ECO:0007669"/>
    <property type="project" value="UniProtKB-UniRule"/>
</dbReference>
<keyword evidence="4" id="KW-0474">Menaquinone biosynthesis</keyword>
<accession>A0A2P8GSX6</accession>
<evidence type="ECO:0000256" key="2">
    <source>
        <dbReference type="ARBA" id="ARBA00022679"/>
    </source>
</evidence>
<organism evidence="5 6">
    <name type="scientific">Labedella gwakjiensis</name>
    <dbReference type="NCBI Taxonomy" id="390269"/>
    <lineage>
        <taxon>Bacteria</taxon>
        <taxon>Bacillati</taxon>
        <taxon>Actinomycetota</taxon>
        <taxon>Actinomycetes</taxon>
        <taxon>Micrococcales</taxon>
        <taxon>Microbacteriaceae</taxon>
        <taxon>Labedella</taxon>
    </lineage>
</organism>
<protein>
    <recommendedName>
        <fullName evidence="4">Demethylmenaquinone methyltransferase</fullName>
        <ecNumber evidence="4">2.1.1.163</ecNumber>
    </recommendedName>
</protein>
<comment type="caution">
    <text evidence="5">The sequence shown here is derived from an EMBL/GenBank/DDBJ whole genome shotgun (WGS) entry which is preliminary data.</text>
</comment>
<dbReference type="Gene3D" id="3.40.50.150">
    <property type="entry name" value="Vaccinia Virus protein VP39"/>
    <property type="match status" value="1"/>
</dbReference>
<comment type="catalytic activity">
    <reaction evidence="4">
        <text>a 2-demethylmenaquinol + S-adenosyl-L-methionine = a menaquinol + S-adenosyl-L-homocysteine + H(+)</text>
        <dbReference type="Rhea" id="RHEA:42640"/>
        <dbReference type="Rhea" id="RHEA-COMP:9539"/>
        <dbReference type="Rhea" id="RHEA-COMP:9563"/>
        <dbReference type="ChEBI" id="CHEBI:15378"/>
        <dbReference type="ChEBI" id="CHEBI:18151"/>
        <dbReference type="ChEBI" id="CHEBI:55437"/>
        <dbReference type="ChEBI" id="CHEBI:57856"/>
        <dbReference type="ChEBI" id="CHEBI:59789"/>
        <dbReference type="EC" id="2.1.1.163"/>
    </reaction>
</comment>
<dbReference type="AlphaFoldDB" id="A0A2P8GSX6"/>
<dbReference type="PROSITE" id="PS51608">
    <property type="entry name" value="SAM_MT_UBIE"/>
    <property type="match status" value="1"/>
</dbReference>
<evidence type="ECO:0000313" key="5">
    <source>
        <dbReference type="EMBL" id="PSL37052.1"/>
    </source>
</evidence>
<dbReference type="InterPro" id="IPR029063">
    <property type="entry name" value="SAM-dependent_MTases_sf"/>
</dbReference>
<feature type="binding site" evidence="4">
    <location>
        <position position="123"/>
    </location>
    <ligand>
        <name>S-adenosyl-L-methionine</name>
        <dbReference type="ChEBI" id="CHEBI:59789"/>
    </ligand>
</feature>
<feature type="binding site" evidence="4">
    <location>
        <position position="63"/>
    </location>
    <ligand>
        <name>S-adenosyl-L-methionine</name>
        <dbReference type="ChEBI" id="CHEBI:59789"/>
    </ligand>
</feature>
<name>A0A2P8GSX6_9MICO</name>
<dbReference type="GO" id="GO:0032259">
    <property type="term" value="P:methylation"/>
    <property type="evidence" value="ECO:0007669"/>
    <property type="project" value="UniProtKB-KW"/>
</dbReference>
<comment type="pathway">
    <text evidence="4">Quinol/quinone metabolism; menaquinone biosynthesis; menaquinol from 1,4-dihydroxy-2-naphthoate: step 2/2.</text>
</comment>
<dbReference type="HAMAP" id="MF_01813">
    <property type="entry name" value="MenG_UbiE_methyltr"/>
    <property type="match status" value="1"/>
</dbReference>
<dbReference type="GO" id="GO:0043770">
    <property type="term" value="F:demethylmenaquinone methyltransferase activity"/>
    <property type="evidence" value="ECO:0007669"/>
    <property type="project" value="UniProtKB-UniRule"/>
</dbReference>
<dbReference type="Pfam" id="PF01209">
    <property type="entry name" value="Ubie_methyltran"/>
    <property type="match status" value="1"/>
</dbReference>
<dbReference type="PANTHER" id="PTHR43591">
    <property type="entry name" value="METHYLTRANSFERASE"/>
    <property type="match status" value="1"/>
</dbReference>
<evidence type="ECO:0000256" key="1">
    <source>
        <dbReference type="ARBA" id="ARBA00022603"/>
    </source>
</evidence>
<dbReference type="Proteomes" id="UP000241203">
    <property type="component" value="Unassembled WGS sequence"/>
</dbReference>
<dbReference type="UniPathway" id="UPA00079">
    <property type="reaction ID" value="UER00169"/>
</dbReference>
<dbReference type="RefSeq" id="WP_279432427.1">
    <property type="nucleotide sequence ID" value="NZ_PYAU01000001.1"/>
</dbReference>
<dbReference type="InterPro" id="IPR004033">
    <property type="entry name" value="UbiE/COQ5_MeTrFase"/>
</dbReference>
<evidence type="ECO:0000256" key="3">
    <source>
        <dbReference type="ARBA" id="ARBA00022691"/>
    </source>
</evidence>
<dbReference type="NCBIfam" id="TIGR01934">
    <property type="entry name" value="MenG_MenH_UbiE"/>
    <property type="match status" value="1"/>
</dbReference>
<dbReference type="InterPro" id="IPR023576">
    <property type="entry name" value="UbiE/COQ5_MeTrFase_CS"/>
</dbReference>
<dbReference type="PROSITE" id="PS01184">
    <property type="entry name" value="UBIE_2"/>
    <property type="match status" value="1"/>
</dbReference>
<dbReference type="EMBL" id="PYAU01000001">
    <property type="protein sequence ID" value="PSL37052.1"/>
    <property type="molecule type" value="Genomic_DNA"/>
</dbReference>
<feature type="binding site" evidence="4">
    <location>
        <begin position="106"/>
        <end position="107"/>
    </location>
    <ligand>
        <name>S-adenosyl-L-methionine</name>
        <dbReference type="ChEBI" id="CHEBI:59789"/>
    </ligand>
</feature>
<proteinExistence type="inferred from homology"/>
<dbReference type="PANTHER" id="PTHR43591:SF24">
    <property type="entry name" value="2-METHOXY-6-POLYPRENYL-1,4-BENZOQUINOL METHYLASE, MITOCHONDRIAL"/>
    <property type="match status" value="1"/>
</dbReference>
<sequence length="238" mass="26083">MNNKADLSKQPGQVSAMFDEVSTHYDRTNTVLSVGNDRLWRIATTRAVAPRKGERILDLAAGTGTSSAAFAASGANIVAADFSPGMLDVGRRQFGHLGNIEFVEADATALPFDDAEFDAVTISFGLRNVEGPQKAIAEMLRVTKPGGRIVICEFSTPPNRAFRGLYDFYLDHVMPTVVKVVSSNSDAYDYLDESIKDWPAQPKLARWLREAGWRDVAWRNLTGGIVALHRGRKPLETA</sequence>
<keyword evidence="2 4" id="KW-0808">Transferase</keyword>
<dbReference type="CDD" id="cd02440">
    <property type="entry name" value="AdoMet_MTases"/>
    <property type="match status" value="1"/>
</dbReference>
<dbReference type="EC" id="2.1.1.163" evidence="4"/>
<dbReference type="PROSITE" id="PS01183">
    <property type="entry name" value="UBIE_1"/>
    <property type="match status" value="1"/>
</dbReference>